<evidence type="ECO:0000259" key="9">
    <source>
        <dbReference type="Pfam" id="PF13359"/>
    </source>
</evidence>
<dbReference type="AlphaFoldDB" id="A0AAV8V6K3"/>
<comment type="subcellular location">
    <subcellularLocation>
        <location evidence="2">Nucleus</location>
    </subcellularLocation>
</comment>
<evidence type="ECO:0000313" key="10">
    <source>
        <dbReference type="EMBL" id="KAJ8909786.1"/>
    </source>
</evidence>
<dbReference type="GO" id="GO:0004518">
    <property type="term" value="F:nuclease activity"/>
    <property type="evidence" value="ECO:0007669"/>
    <property type="project" value="UniProtKB-KW"/>
</dbReference>
<reference evidence="10 11" key="1">
    <citation type="journal article" date="2023" name="Insect Mol. Biol.">
        <title>Genome sequencing provides insights into the evolution of gene families encoding plant cell wall-degrading enzymes in longhorned beetles.</title>
        <authorList>
            <person name="Shin N.R."/>
            <person name="Okamura Y."/>
            <person name="Kirsch R."/>
            <person name="Pauchet Y."/>
        </authorList>
    </citation>
    <scope>NUCLEOTIDE SEQUENCE [LARGE SCALE GENOMIC DNA]</scope>
    <source>
        <strain evidence="10">EAD_L_NR</strain>
    </source>
</reference>
<sequence length="560" mass="64399">MYGVFRITPNEDLSLRRNSEKLRSELLFTEKFYILRRVAPKDIIFERSFREDKKNRECRKRKNGLQDSRSEPTSPVKPKNYNQVKNCIYEFSGECGKSNIGETKRPFKVRIKEEHQTLIRLGNTEKSRIAQHVWEEQQHWDQATIIAKEQGWKKRKLKEAAFIAITLNCISTTTATMNPIMRHLLLENDNQLRRYRLRIQKRVMRDQSNPFQLTDRRFIELFRLNKELTINLSNELIPHMEDCIRNTRIPKQTRILIALRFFAVGSYQRCVGEEYLLSSSQQTVSRCIMEVSQVMVQHLSNQYPGSTNDAFIWRVSAIHTILENDHGAGIRNTWLLGDSGYPLQPWLMTPFEDPAPNTPEANYNVAHKITRSTIERCIGVLKARFRCIMGERKLRYAPEKVGNIIYACGILHNMCIRAAIPVERVEENILADELNAVPNHPVVGNILNEGRQIRAEIVNHAAVCFFVLLRGVWGIIDEEAVDGFSLLVLLRGVWDLTNEKVFDGAGLLTLLGGVRDLVDEGVTSDVDTNGIKVKISQYYIEIEIQKGSLKDNSSSPSSTL</sequence>
<comment type="caution">
    <text evidence="10">The sequence shown here is derived from an EMBL/GenBank/DDBJ whole genome shotgun (WGS) entry which is preliminary data.</text>
</comment>
<gene>
    <name evidence="10" type="ORF">NQ315_011196</name>
</gene>
<protein>
    <recommendedName>
        <fullName evidence="9">DDE Tnp4 domain-containing protein</fullName>
    </recommendedName>
</protein>
<evidence type="ECO:0000256" key="6">
    <source>
        <dbReference type="ARBA" id="ARBA00022801"/>
    </source>
</evidence>
<feature type="region of interest" description="Disordered" evidence="8">
    <location>
        <begin position="56"/>
        <end position="77"/>
    </location>
</feature>
<feature type="domain" description="DDE Tnp4" evidence="9">
    <location>
        <begin position="288"/>
        <end position="413"/>
    </location>
</feature>
<keyword evidence="5" id="KW-0479">Metal-binding</keyword>
<dbReference type="GO" id="GO:0005634">
    <property type="term" value="C:nucleus"/>
    <property type="evidence" value="ECO:0007669"/>
    <property type="project" value="UniProtKB-SubCell"/>
</dbReference>
<dbReference type="Pfam" id="PF13359">
    <property type="entry name" value="DDE_Tnp_4"/>
    <property type="match status" value="1"/>
</dbReference>
<dbReference type="GO" id="GO:0016787">
    <property type="term" value="F:hydrolase activity"/>
    <property type="evidence" value="ECO:0007669"/>
    <property type="project" value="UniProtKB-KW"/>
</dbReference>
<evidence type="ECO:0000256" key="8">
    <source>
        <dbReference type="SAM" id="MobiDB-lite"/>
    </source>
</evidence>
<evidence type="ECO:0000256" key="3">
    <source>
        <dbReference type="ARBA" id="ARBA00006958"/>
    </source>
</evidence>
<dbReference type="InterPro" id="IPR045249">
    <property type="entry name" value="HARBI1-like"/>
</dbReference>
<dbReference type="Proteomes" id="UP001159042">
    <property type="component" value="Unassembled WGS sequence"/>
</dbReference>
<dbReference type="GO" id="GO:0046872">
    <property type="term" value="F:metal ion binding"/>
    <property type="evidence" value="ECO:0007669"/>
    <property type="project" value="UniProtKB-KW"/>
</dbReference>
<evidence type="ECO:0000256" key="1">
    <source>
        <dbReference type="ARBA" id="ARBA00001968"/>
    </source>
</evidence>
<dbReference type="PANTHER" id="PTHR22930:SF267">
    <property type="entry name" value="NUCLEASE HARBI1-RELATED"/>
    <property type="match status" value="1"/>
</dbReference>
<comment type="similarity">
    <text evidence="3">Belongs to the HARBI1 family.</text>
</comment>
<comment type="cofactor">
    <cofactor evidence="1">
        <name>a divalent metal cation</name>
        <dbReference type="ChEBI" id="CHEBI:60240"/>
    </cofactor>
</comment>
<keyword evidence="4" id="KW-0540">Nuclease</keyword>
<evidence type="ECO:0000256" key="5">
    <source>
        <dbReference type="ARBA" id="ARBA00022723"/>
    </source>
</evidence>
<keyword evidence="11" id="KW-1185">Reference proteome</keyword>
<accession>A0AAV8V6K3</accession>
<keyword evidence="6" id="KW-0378">Hydrolase</keyword>
<keyword evidence="7" id="KW-0539">Nucleus</keyword>
<proteinExistence type="inferred from homology"/>
<name>A0AAV8V6K3_9CUCU</name>
<evidence type="ECO:0000313" key="11">
    <source>
        <dbReference type="Proteomes" id="UP001159042"/>
    </source>
</evidence>
<dbReference type="PANTHER" id="PTHR22930">
    <property type="match status" value="1"/>
</dbReference>
<dbReference type="EMBL" id="JANEYG010000412">
    <property type="protein sequence ID" value="KAJ8909786.1"/>
    <property type="molecule type" value="Genomic_DNA"/>
</dbReference>
<organism evidence="10 11">
    <name type="scientific">Exocentrus adspersus</name>
    <dbReference type="NCBI Taxonomy" id="1586481"/>
    <lineage>
        <taxon>Eukaryota</taxon>
        <taxon>Metazoa</taxon>
        <taxon>Ecdysozoa</taxon>
        <taxon>Arthropoda</taxon>
        <taxon>Hexapoda</taxon>
        <taxon>Insecta</taxon>
        <taxon>Pterygota</taxon>
        <taxon>Neoptera</taxon>
        <taxon>Endopterygota</taxon>
        <taxon>Coleoptera</taxon>
        <taxon>Polyphaga</taxon>
        <taxon>Cucujiformia</taxon>
        <taxon>Chrysomeloidea</taxon>
        <taxon>Cerambycidae</taxon>
        <taxon>Lamiinae</taxon>
        <taxon>Acanthocinini</taxon>
        <taxon>Exocentrus</taxon>
    </lineage>
</organism>
<evidence type="ECO:0000256" key="4">
    <source>
        <dbReference type="ARBA" id="ARBA00022722"/>
    </source>
</evidence>
<dbReference type="InterPro" id="IPR027806">
    <property type="entry name" value="HARBI1_dom"/>
</dbReference>
<evidence type="ECO:0000256" key="7">
    <source>
        <dbReference type="ARBA" id="ARBA00023242"/>
    </source>
</evidence>
<evidence type="ECO:0000256" key="2">
    <source>
        <dbReference type="ARBA" id="ARBA00004123"/>
    </source>
</evidence>